<keyword evidence="8" id="KW-1133">Transmembrane helix</keyword>
<feature type="domain" description="GspL cytoplasmic actin-ATPase-like" evidence="10">
    <location>
        <begin position="47"/>
        <end position="157"/>
    </location>
</feature>
<keyword evidence="7" id="KW-0653">Protein transport</keyword>
<reference evidence="12 13" key="1">
    <citation type="submission" date="2016-02" db="EMBL/GenBank/DDBJ databases">
        <authorList>
            <person name="Wen L."/>
            <person name="He K."/>
            <person name="Yang H."/>
        </authorList>
    </citation>
    <scope>NUCLEOTIDE SEQUENCE [LARGE SCALE GENOMIC DNA]</scope>
    <source>
        <strain evidence="12">ShG14-8</strain>
    </source>
</reference>
<evidence type="ECO:0000256" key="6">
    <source>
        <dbReference type="ARBA" id="ARBA00022692"/>
    </source>
</evidence>
<dbReference type="AlphaFoldDB" id="A0A139BVB2"/>
<dbReference type="Proteomes" id="UP000070578">
    <property type="component" value="Unassembled WGS sequence"/>
</dbReference>
<keyword evidence="3" id="KW-0813">Transport</keyword>
<gene>
    <name evidence="12" type="ORF">AWT59_1040</name>
</gene>
<accession>A0A139BVB2</accession>
<reference evidence="12 13" key="2">
    <citation type="submission" date="2016-03" db="EMBL/GenBank/DDBJ databases">
        <title>New uncultured bacterium of the family Gallionellaceae from acid mine drainage: description and reconstruction of genome based on metagenomic analysis of microbial community.</title>
        <authorList>
            <person name="Kadnikov V."/>
            <person name="Ivasenko D."/>
            <person name="Beletsky A."/>
            <person name="Mardanov A."/>
            <person name="Danilova E."/>
            <person name="Pimenov N."/>
            <person name="Karnachuk O."/>
            <person name="Ravin N."/>
        </authorList>
    </citation>
    <scope>NUCLEOTIDE SEQUENCE [LARGE SCALE GENOMIC DNA]</scope>
    <source>
        <strain evidence="12">ShG14-8</strain>
    </source>
</reference>
<dbReference type="NCBIfam" id="TIGR01709">
    <property type="entry name" value="typeII_sec_gspL"/>
    <property type="match status" value="1"/>
</dbReference>
<dbReference type="InterPro" id="IPR024230">
    <property type="entry name" value="GspL_cyto_dom"/>
</dbReference>
<comment type="similarity">
    <text evidence="2">Belongs to the GSP L family.</text>
</comment>
<keyword evidence="4" id="KW-1003">Cell membrane</keyword>
<dbReference type="Pfam" id="PF12693">
    <property type="entry name" value="GspL_C"/>
    <property type="match status" value="1"/>
</dbReference>
<dbReference type="InterPro" id="IPR007812">
    <property type="entry name" value="T2SS_protein-GspL"/>
</dbReference>
<evidence type="ECO:0000313" key="13">
    <source>
        <dbReference type="Proteomes" id="UP000070578"/>
    </source>
</evidence>
<dbReference type="PATRIC" id="fig|1796491.3.peg.1141"/>
<dbReference type="InterPro" id="IPR043129">
    <property type="entry name" value="ATPase_NBD"/>
</dbReference>
<comment type="caution">
    <text evidence="12">The sequence shown here is derived from an EMBL/GenBank/DDBJ whole genome shotgun (WGS) entry which is preliminary data.</text>
</comment>
<evidence type="ECO:0000256" key="7">
    <source>
        <dbReference type="ARBA" id="ARBA00022927"/>
    </source>
</evidence>
<evidence type="ECO:0000256" key="8">
    <source>
        <dbReference type="ARBA" id="ARBA00022989"/>
    </source>
</evidence>
<evidence type="ECO:0000256" key="4">
    <source>
        <dbReference type="ARBA" id="ARBA00022475"/>
    </source>
</evidence>
<organism evidence="12 13">
    <name type="scientific">Candidatus Gallionella acididurans</name>
    <dbReference type="NCBI Taxonomy" id="1796491"/>
    <lineage>
        <taxon>Bacteria</taxon>
        <taxon>Pseudomonadati</taxon>
        <taxon>Pseudomonadota</taxon>
        <taxon>Betaproteobacteria</taxon>
        <taxon>Nitrosomonadales</taxon>
        <taxon>Gallionellaceae</taxon>
        <taxon>Gallionella</taxon>
    </lineage>
</organism>
<evidence type="ECO:0000259" key="11">
    <source>
        <dbReference type="Pfam" id="PF12693"/>
    </source>
</evidence>
<dbReference type="GO" id="GO:0005886">
    <property type="term" value="C:plasma membrane"/>
    <property type="evidence" value="ECO:0007669"/>
    <property type="project" value="UniProtKB-SubCell"/>
</dbReference>
<comment type="subcellular location">
    <subcellularLocation>
        <location evidence="1">Cell inner membrane</location>
        <topology evidence="1">Single-pass membrane protein</topology>
    </subcellularLocation>
</comment>
<evidence type="ECO:0000256" key="9">
    <source>
        <dbReference type="ARBA" id="ARBA00023136"/>
    </source>
</evidence>
<keyword evidence="6" id="KW-0812">Transmembrane</keyword>
<dbReference type="PIRSF" id="PIRSF015761">
    <property type="entry name" value="Protein_L"/>
    <property type="match status" value="1"/>
</dbReference>
<feature type="domain" description="GspL periplasmic" evidence="11">
    <location>
        <begin position="278"/>
        <end position="402"/>
    </location>
</feature>
<dbReference type="Gene3D" id="3.30.420.380">
    <property type="match status" value="1"/>
</dbReference>
<evidence type="ECO:0000256" key="3">
    <source>
        <dbReference type="ARBA" id="ARBA00022448"/>
    </source>
</evidence>
<proteinExistence type="inferred from homology"/>
<dbReference type="GO" id="GO:0015628">
    <property type="term" value="P:protein secretion by the type II secretion system"/>
    <property type="evidence" value="ECO:0007669"/>
    <property type="project" value="InterPro"/>
</dbReference>
<keyword evidence="9" id="KW-0472">Membrane</keyword>
<dbReference type="GO" id="GO:0009276">
    <property type="term" value="C:Gram-negative-bacterium-type cell wall"/>
    <property type="evidence" value="ECO:0007669"/>
    <property type="project" value="InterPro"/>
</dbReference>
<evidence type="ECO:0000313" key="12">
    <source>
        <dbReference type="EMBL" id="KXS32798.1"/>
    </source>
</evidence>
<dbReference type="Pfam" id="PF05134">
    <property type="entry name" value="T2SSL"/>
    <property type="match status" value="1"/>
</dbReference>
<dbReference type="EMBL" id="LSLI01000018">
    <property type="protein sequence ID" value="KXS32798.1"/>
    <property type="molecule type" value="Genomic_DNA"/>
</dbReference>
<evidence type="ECO:0000256" key="5">
    <source>
        <dbReference type="ARBA" id="ARBA00022519"/>
    </source>
</evidence>
<dbReference type="InterPro" id="IPR025691">
    <property type="entry name" value="GspL_pp_dom"/>
</dbReference>
<dbReference type="SUPFAM" id="SSF53067">
    <property type="entry name" value="Actin-like ATPase domain"/>
    <property type="match status" value="1"/>
</dbReference>
<protein>
    <submittedName>
        <fullName evidence="12">General secretion pathway protein GspL</fullName>
    </submittedName>
</protein>
<sequence>MSTLYIRLPSKAAADSASHWPALPCMFALVSNGNLSHDNAIERQGTAPLSDLSDTVAKAQRVVVMLAGSDVTVLRMQIPPLSAAKLKAALPNLVEDQLIADPDDCVVVAGGMADGLRTIAVVQRTWIELLTRALRAFGARHITVLPAQLCLPCQADQPGSVIAAINDRNDGDRNAGIDMTLRLSEQEGIGLAITHEKDDSAAAVAIRTLCAVVPENPVILYVPQSMVRAYQEVVNDAVSLNKRISVFADNWSRWITGANLMKLDLAAGLVDGAGTGMDWRPWRWPLALAGAILIINLLALNIDWWHMKNESSSLRAAMLQIYKSAYPKESVIIDPVAQMHQKIAAAKHDAGLAAPDDFTAITAALGEAWASVAQAAAGKPAIAIAALEYHDHSLFVRLKPAGDIPTQQMKVALAKFELALDLAPAESGAVVWKIRSAK</sequence>
<dbReference type="GO" id="GO:0015627">
    <property type="term" value="C:type II protein secretion system complex"/>
    <property type="evidence" value="ECO:0007669"/>
    <property type="project" value="InterPro"/>
</dbReference>
<evidence type="ECO:0000256" key="2">
    <source>
        <dbReference type="ARBA" id="ARBA00005318"/>
    </source>
</evidence>
<evidence type="ECO:0000256" key="1">
    <source>
        <dbReference type="ARBA" id="ARBA00004377"/>
    </source>
</evidence>
<name>A0A139BVB2_9PROT</name>
<evidence type="ECO:0000259" key="10">
    <source>
        <dbReference type="Pfam" id="PF05134"/>
    </source>
</evidence>
<keyword evidence="5" id="KW-0997">Cell inner membrane</keyword>